<evidence type="ECO:0000313" key="3">
    <source>
        <dbReference type="Proteomes" id="UP000323454"/>
    </source>
</evidence>
<protein>
    <submittedName>
        <fullName evidence="2">CHAD domain-containing protein</fullName>
    </submittedName>
</protein>
<sequence>METGESTAVPQLVRAAVRERLAALRHYEDGAAFGDDPEDLHQMRVAVRRLRAVLAVASDELAADWAAGLRAELRWLGQTLGPVRDADVLLDALLTEAAGFPPKEQAAVESLLATLRTERKQARKRLRLALRSPRYTRLLRSVASAEAGVLGTPDAPPLHILDRPLRALRRAVDRAGEHPSDEALHEIRIKGKRLRYTAELVAPVGGKAARELVAATRALQEVLGAHQDSVVAEAEVRRLLTASVSASNSARRADATAFVAGRLVERACARRSVYVADWPAAWTEVDRRARLVLGRSELTTPLLNSRLARKGRTATR</sequence>
<comment type="caution">
    <text evidence="2">The sequence shown here is derived from an EMBL/GenBank/DDBJ whole genome shotgun (WGS) entry which is preliminary data.</text>
</comment>
<dbReference type="PANTHER" id="PTHR39339">
    <property type="entry name" value="SLR1444 PROTEIN"/>
    <property type="match status" value="1"/>
</dbReference>
<dbReference type="InterPro" id="IPR007899">
    <property type="entry name" value="CHAD_dom"/>
</dbReference>
<evidence type="ECO:0000259" key="1">
    <source>
        <dbReference type="PROSITE" id="PS51708"/>
    </source>
</evidence>
<dbReference type="PANTHER" id="PTHR39339:SF1">
    <property type="entry name" value="CHAD DOMAIN-CONTAINING PROTEIN"/>
    <property type="match status" value="1"/>
</dbReference>
<gene>
    <name evidence="2" type="ORF">F0L68_08530</name>
</gene>
<dbReference type="AlphaFoldDB" id="A0A5B2XJK0"/>
<dbReference type="RefSeq" id="WP_149848935.1">
    <property type="nucleotide sequence ID" value="NZ_VUOB01000013.1"/>
</dbReference>
<dbReference type="Proteomes" id="UP000323454">
    <property type="component" value="Unassembled WGS sequence"/>
</dbReference>
<evidence type="ECO:0000313" key="2">
    <source>
        <dbReference type="EMBL" id="KAA2264028.1"/>
    </source>
</evidence>
<feature type="domain" description="CHAD" evidence="1">
    <location>
        <begin position="6"/>
        <end position="283"/>
    </location>
</feature>
<dbReference type="Gene3D" id="1.40.20.10">
    <property type="entry name" value="CHAD domain"/>
    <property type="match status" value="1"/>
</dbReference>
<dbReference type="Pfam" id="PF05235">
    <property type="entry name" value="CHAD"/>
    <property type="match status" value="1"/>
</dbReference>
<accession>A0A5B2XJK0</accession>
<keyword evidence="3" id="KW-1185">Reference proteome</keyword>
<organism evidence="2 3">
    <name type="scientific">Solihabitans fulvus</name>
    <dbReference type="NCBI Taxonomy" id="1892852"/>
    <lineage>
        <taxon>Bacteria</taxon>
        <taxon>Bacillati</taxon>
        <taxon>Actinomycetota</taxon>
        <taxon>Actinomycetes</taxon>
        <taxon>Pseudonocardiales</taxon>
        <taxon>Pseudonocardiaceae</taxon>
        <taxon>Solihabitans</taxon>
    </lineage>
</organism>
<dbReference type="InterPro" id="IPR038186">
    <property type="entry name" value="CHAD_dom_sf"/>
</dbReference>
<reference evidence="2 3" key="2">
    <citation type="submission" date="2019-09" db="EMBL/GenBank/DDBJ databases">
        <authorList>
            <person name="Jin C."/>
        </authorList>
    </citation>
    <scope>NUCLEOTIDE SEQUENCE [LARGE SCALE GENOMIC DNA]</scope>
    <source>
        <strain evidence="2 3">AN110305</strain>
    </source>
</reference>
<dbReference type="EMBL" id="VUOB01000013">
    <property type="protein sequence ID" value="KAA2264028.1"/>
    <property type="molecule type" value="Genomic_DNA"/>
</dbReference>
<dbReference type="OrthoDB" id="9777271at2"/>
<dbReference type="PROSITE" id="PS51708">
    <property type="entry name" value="CHAD"/>
    <property type="match status" value="1"/>
</dbReference>
<reference evidence="2 3" key="1">
    <citation type="submission" date="2019-09" db="EMBL/GenBank/DDBJ databases">
        <title>Goodfellowia gen. nov., a new genus of the Pseudonocardineae related to Actinoalloteichus, containing Goodfellowia coeruleoviolacea gen. nov., comb. nov. gen. nov., comb. nov.</title>
        <authorList>
            <person name="Labeda D."/>
        </authorList>
    </citation>
    <scope>NUCLEOTIDE SEQUENCE [LARGE SCALE GENOMIC DNA]</scope>
    <source>
        <strain evidence="2 3">AN110305</strain>
    </source>
</reference>
<proteinExistence type="predicted"/>
<name>A0A5B2XJK0_9PSEU</name>
<dbReference type="SMART" id="SM00880">
    <property type="entry name" value="CHAD"/>
    <property type="match status" value="1"/>
</dbReference>